<proteinExistence type="predicted"/>
<keyword evidence="4" id="KW-1185">Reference proteome</keyword>
<dbReference type="InterPro" id="IPR021255">
    <property type="entry name" value="DUF2807"/>
</dbReference>
<evidence type="ECO:0000313" key="4">
    <source>
        <dbReference type="Proteomes" id="UP000812270"/>
    </source>
</evidence>
<evidence type="ECO:0000259" key="2">
    <source>
        <dbReference type="Pfam" id="PF10988"/>
    </source>
</evidence>
<comment type="caution">
    <text evidence="3">The sequence shown here is derived from an EMBL/GenBank/DDBJ whole genome shotgun (WGS) entry which is preliminary data.</text>
</comment>
<dbReference type="Pfam" id="PF10988">
    <property type="entry name" value="DUF2807"/>
    <property type="match status" value="1"/>
</dbReference>
<gene>
    <name evidence="3" type="ORF">KTO63_00155</name>
</gene>
<organism evidence="3 4">
    <name type="scientific">Pinibacter aurantiacus</name>
    <dbReference type="NCBI Taxonomy" id="2851599"/>
    <lineage>
        <taxon>Bacteria</taxon>
        <taxon>Pseudomonadati</taxon>
        <taxon>Bacteroidota</taxon>
        <taxon>Chitinophagia</taxon>
        <taxon>Chitinophagales</taxon>
        <taxon>Chitinophagaceae</taxon>
        <taxon>Pinibacter</taxon>
    </lineage>
</organism>
<sequence>MQKMLLSLLGLAFAMVAIAQNKVVKDNNAEVRTVAKFNAIDVSAGIQLMLSQGTQQVVASAATIEDRNNLTTEVHDGVLKISYDYSLYPKGSKGKQLKVYVAVPELTSLEGSAGAQITVDGSLNTGQMALSLSSGSTFKGAMKSTKMVVKQSSGSQASLSGSGDELVIKTSSGAVFKGYDFVTKNCTADVNSGGVIETNVSTGLVAEASSGGSIRYKGTGNIVKISTGSGGSINKTN</sequence>
<dbReference type="AlphaFoldDB" id="A0A9E2S7U2"/>
<feature type="signal peptide" evidence="1">
    <location>
        <begin position="1"/>
        <end position="19"/>
    </location>
</feature>
<evidence type="ECO:0000313" key="3">
    <source>
        <dbReference type="EMBL" id="MBV4355535.1"/>
    </source>
</evidence>
<protein>
    <submittedName>
        <fullName evidence="3">DUF2807 domain-containing protein</fullName>
    </submittedName>
</protein>
<evidence type="ECO:0000256" key="1">
    <source>
        <dbReference type="SAM" id="SignalP"/>
    </source>
</evidence>
<feature type="domain" description="Putative auto-transporter adhesin head GIN" evidence="2">
    <location>
        <begin position="37"/>
        <end position="219"/>
    </location>
</feature>
<reference evidence="3" key="1">
    <citation type="submission" date="2021-06" db="EMBL/GenBank/DDBJ databases">
        <authorList>
            <person name="Huq M.A."/>
        </authorList>
    </citation>
    <scope>NUCLEOTIDE SEQUENCE</scope>
    <source>
        <strain evidence="3">MAH-26</strain>
    </source>
</reference>
<dbReference type="RefSeq" id="WP_217789090.1">
    <property type="nucleotide sequence ID" value="NZ_JAHSPG010000001.1"/>
</dbReference>
<name>A0A9E2S7U2_9BACT</name>
<keyword evidence="1" id="KW-0732">Signal</keyword>
<dbReference type="EMBL" id="JAHSPG010000001">
    <property type="protein sequence ID" value="MBV4355535.1"/>
    <property type="molecule type" value="Genomic_DNA"/>
</dbReference>
<feature type="chain" id="PRO_5039660990" evidence="1">
    <location>
        <begin position="20"/>
        <end position="237"/>
    </location>
</feature>
<accession>A0A9E2S7U2</accession>
<dbReference type="Proteomes" id="UP000812270">
    <property type="component" value="Unassembled WGS sequence"/>
</dbReference>